<gene>
    <name evidence="2" type="ORF">A3J48_00250</name>
</gene>
<dbReference type="PANTHER" id="PTHR33823">
    <property type="entry name" value="RNA POLYMERASE-BINDING TRANSCRIPTION FACTOR DKSA-RELATED"/>
    <property type="match status" value="1"/>
</dbReference>
<sequence length="117" mass="13571">MTHLDSIFIKEQKKKLLQEKKRLEAELETIADPKNKKIGDYETRFPNMGDDEDSNAAEVQLFEQNLAIERDLEAILRKINISLENIEKGKYGRCEQGDQIDEARLKVIPWATTCVKH</sequence>
<comment type="caution">
    <text evidence="2">The sequence shown here is derived from an EMBL/GenBank/DDBJ whole genome shotgun (WGS) entry which is preliminary data.</text>
</comment>
<dbReference type="Proteomes" id="UP000176786">
    <property type="component" value="Unassembled WGS sequence"/>
</dbReference>
<dbReference type="PANTHER" id="PTHR33823:SF4">
    <property type="entry name" value="GENERAL STRESS PROTEIN 16O"/>
    <property type="match status" value="1"/>
</dbReference>
<dbReference type="PROSITE" id="PS51128">
    <property type="entry name" value="ZF_DKSA_2"/>
    <property type="match status" value="1"/>
</dbReference>
<organism evidence="2 3">
    <name type="scientific">Candidatus Doudnabacteria bacterium RIFCSPHIGHO2_02_FULL_46_11</name>
    <dbReference type="NCBI Taxonomy" id="1817832"/>
    <lineage>
        <taxon>Bacteria</taxon>
        <taxon>Candidatus Doudnaibacteriota</taxon>
    </lineage>
</organism>
<dbReference type="EMBL" id="MFES01000026">
    <property type="protein sequence ID" value="OGE85534.1"/>
    <property type="molecule type" value="Genomic_DNA"/>
</dbReference>
<proteinExistence type="predicted"/>
<comment type="caution">
    <text evidence="1">Lacks conserved residue(s) required for the propagation of feature annotation.</text>
</comment>
<evidence type="ECO:0000313" key="3">
    <source>
        <dbReference type="Proteomes" id="UP000176786"/>
    </source>
</evidence>
<dbReference type="STRING" id="1817832.A3J48_00250"/>
<dbReference type="AlphaFoldDB" id="A0A1F5P6Z3"/>
<reference evidence="2 3" key="1">
    <citation type="journal article" date="2016" name="Nat. Commun.">
        <title>Thousands of microbial genomes shed light on interconnected biogeochemical processes in an aquifer system.</title>
        <authorList>
            <person name="Anantharaman K."/>
            <person name="Brown C.T."/>
            <person name="Hug L.A."/>
            <person name="Sharon I."/>
            <person name="Castelle C.J."/>
            <person name="Probst A.J."/>
            <person name="Thomas B.C."/>
            <person name="Singh A."/>
            <person name="Wilkins M.J."/>
            <person name="Karaoz U."/>
            <person name="Brodie E.L."/>
            <person name="Williams K.H."/>
            <person name="Hubbard S.S."/>
            <person name="Banfield J.F."/>
        </authorList>
    </citation>
    <scope>NUCLEOTIDE SEQUENCE [LARGE SCALE GENOMIC DNA]</scope>
</reference>
<name>A0A1F5P6Z3_9BACT</name>
<evidence type="ECO:0000313" key="2">
    <source>
        <dbReference type="EMBL" id="OGE85534.1"/>
    </source>
</evidence>
<accession>A0A1F5P6Z3</accession>
<dbReference type="Gene3D" id="1.20.120.910">
    <property type="entry name" value="DksA, coiled-coil domain"/>
    <property type="match status" value="1"/>
</dbReference>
<protein>
    <submittedName>
        <fullName evidence="2">Uncharacterized protein</fullName>
    </submittedName>
</protein>
<evidence type="ECO:0000256" key="1">
    <source>
        <dbReference type="PROSITE-ProRule" id="PRU00510"/>
    </source>
</evidence>